<proteinExistence type="inferred from homology"/>
<evidence type="ECO:0000256" key="6">
    <source>
        <dbReference type="HAMAP-Rule" id="MF_01468"/>
    </source>
</evidence>
<dbReference type="PANTHER" id="PTHR34276:SF1">
    <property type="entry name" value="MINI-RIBONUCLEASE 3"/>
    <property type="match status" value="1"/>
</dbReference>
<dbReference type="eggNOG" id="COG1939">
    <property type="taxonomic scope" value="Bacteria"/>
</dbReference>
<dbReference type="EC" id="3.1.26.-" evidence="6"/>
<keyword evidence="2 6" id="KW-0698">rRNA processing</keyword>
<dbReference type="PATRIC" id="fig|398512.5.peg.4729"/>
<dbReference type="OrthoDB" id="46571at2"/>
<keyword evidence="4 6" id="KW-0255">Endonuclease</keyword>
<dbReference type="GO" id="GO:0004525">
    <property type="term" value="F:ribonuclease III activity"/>
    <property type="evidence" value="ECO:0007669"/>
    <property type="project" value="InterPro"/>
</dbReference>
<dbReference type="Proteomes" id="UP000036923">
    <property type="component" value="Unassembled WGS sequence"/>
</dbReference>
<dbReference type="GO" id="GO:0006364">
    <property type="term" value="P:rRNA processing"/>
    <property type="evidence" value="ECO:0007669"/>
    <property type="project" value="UniProtKB-UniRule"/>
</dbReference>
<dbReference type="PANTHER" id="PTHR34276">
    <property type="entry name" value="MINI-RIBONUCLEASE 3"/>
    <property type="match status" value="1"/>
</dbReference>
<keyword evidence="6" id="KW-0460">Magnesium</keyword>
<dbReference type="InterPro" id="IPR036389">
    <property type="entry name" value="RNase_III_sf"/>
</dbReference>
<feature type="domain" description="RNase III" evidence="7">
    <location>
        <begin position="27"/>
        <end position="124"/>
    </location>
</feature>
<dbReference type="Gene3D" id="1.10.1520.10">
    <property type="entry name" value="Ribonuclease III domain"/>
    <property type="match status" value="1"/>
</dbReference>
<comment type="subunit">
    <text evidence="6">Homodimer.</text>
</comment>
<evidence type="ECO:0000313" key="9">
    <source>
        <dbReference type="Proteomes" id="UP000036923"/>
    </source>
</evidence>
<feature type="active site" evidence="6">
    <location>
        <position position="33"/>
    </location>
</feature>
<sequence length="139" mass="15830">MLIEFIENILKDNNVSHTDVNQYSPLVLAYIGDSVYEVFIRTLLVSKGNAPVYKLHKQSVAFVKAKAQSDIIHSIIENLTEEEQEIVRRGRNAKSGTIPKNADVTEYKYATGFETLLGYLYLRKDFDRLTEVLKMSVSV</sequence>
<dbReference type="SUPFAM" id="SSF69065">
    <property type="entry name" value="RNase III domain-like"/>
    <property type="match status" value="1"/>
</dbReference>
<keyword evidence="6" id="KW-0694">RNA-binding</keyword>
<comment type="function">
    <text evidence="6">Involved in correct processing of both the 5' and 3' ends of 23S rRNA precursor. Processes 30S rRNA precursor transcript even in absence of ribonuclease 3 (Rnc); Rnc processes 30S rRNA into smaller rRNA precursors.</text>
</comment>
<evidence type="ECO:0000256" key="2">
    <source>
        <dbReference type="ARBA" id="ARBA00022552"/>
    </source>
</evidence>
<dbReference type="GO" id="GO:0019843">
    <property type="term" value="F:rRNA binding"/>
    <property type="evidence" value="ECO:0007669"/>
    <property type="project" value="UniProtKB-UniRule"/>
</dbReference>
<dbReference type="GO" id="GO:0005737">
    <property type="term" value="C:cytoplasm"/>
    <property type="evidence" value="ECO:0007669"/>
    <property type="project" value="UniProtKB-SubCell"/>
</dbReference>
<keyword evidence="6" id="KW-0963">Cytoplasm</keyword>
<evidence type="ECO:0000256" key="1">
    <source>
        <dbReference type="ARBA" id="ARBA00022517"/>
    </source>
</evidence>
<keyword evidence="1 6" id="KW-0690">Ribosome biogenesis</keyword>
<comment type="cofactor">
    <cofactor evidence="6">
        <name>Mg(2+)</name>
        <dbReference type="ChEBI" id="CHEBI:18420"/>
    </cofactor>
</comment>
<dbReference type="AlphaFoldDB" id="A0A0L6JTV9"/>
<dbReference type="Pfam" id="PF00636">
    <property type="entry name" value="Ribonuclease_3"/>
    <property type="match status" value="1"/>
</dbReference>
<evidence type="ECO:0000256" key="5">
    <source>
        <dbReference type="ARBA" id="ARBA00022801"/>
    </source>
</evidence>
<keyword evidence="5 6" id="KW-0378">Hydrolase</keyword>
<organism evidence="8 9">
    <name type="scientific">Pseudobacteroides cellulosolvens ATCC 35603 = DSM 2933</name>
    <dbReference type="NCBI Taxonomy" id="398512"/>
    <lineage>
        <taxon>Bacteria</taxon>
        <taxon>Bacillati</taxon>
        <taxon>Bacillota</taxon>
        <taxon>Clostridia</taxon>
        <taxon>Eubacteriales</taxon>
        <taxon>Oscillospiraceae</taxon>
        <taxon>Pseudobacteroides</taxon>
    </lineage>
</organism>
<comment type="similarity">
    <text evidence="6">Belongs to the MrnC RNase family.</text>
</comment>
<dbReference type="InterPro" id="IPR008226">
    <property type="entry name" value="Mini3_fam"/>
</dbReference>
<protein>
    <recommendedName>
        <fullName evidence="6">Mini-ribonuclease 3</fullName>
        <shortName evidence="6">Mini-3</shortName>
        <shortName evidence="6">Mini-RNase 3</shortName>
        <ecNumber evidence="6">3.1.26.-</ecNumber>
    </recommendedName>
    <alternativeName>
        <fullName evidence="6">Mini-RNase III</fullName>
        <shortName evidence="6">Mini-III</shortName>
    </alternativeName>
</protein>
<dbReference type="STRING" id="398512.Bccel_4512"/>
<evidence type="ECO:0000259" key="7">
    <source>
        <dbReference type="Pfam" id="PF00636"/>
    </source>
</evidence>
<accession>A0A0L6JTV9</accession>
<evidence type="ECO:0000313" key="8">
    <source>
        <dbReference type="EMBL" id="KNY29238.1"/>
    </source>
</evidence>
<name>A0A0L6JTV9_9FIRM</name>
<dbReference type="PIRSF" id="PIRSF005520">
    <property type="entry name" value="UCP005520"/>
    <property type="match status" value="1"/>
</dbReference>
<comment type="subcellular location">
    <subcellularLocation>
        <location evidence="6">Cytoplasm</location>
    </subcellularLocation>
</comment>
<evidence type="ECO:0000256" key="4">
    <source>
        <dbReference type="ARBA" id="ARBA00022759"/>
    </source>
</evidence>
<dbReference type="RefSeq" id="WP_036944396.1">
    <property type="nucleotide sequence ID" value="NZ_JQKC01000028.1"/>
</dbReference>
<dbReference type="HAMAP" id="MF_01468">
    <property type="entry name" value="RNase_Mini_III"/>
    <property type="match status" value="1"/>
</dbReference>
<evidence type="ECO:0000256" key="3">
    <source>
        <dbReference type="ARBA" id="ARBA00022722"/>
    </source>
</evidence>
<reference evidence="9" key="1">
    <citation type="submission" date="2015-07" db="EMBL/GenBank/DDBJ databases">
        <title>Near-Complete Genome Sequence of the Cellulolytic Bacterium Bacteroides (Pseudobacteroides) cellulosolvens ATCC 35603.</title>
        <authorList>
            <person name="Dassa B."/>
            <person name="Utturkar S.M."/>
            <person name="Klingeman D.M."/>
            <person name="Hurt R.A."/>
            <person name="Keller M."/>
            <person name="Xu J."/>
            <person name="Reddy Y.H.K."/>
            <person name="Borovok I."/>
            <person name="Grinberg I.R."/>
            <person name="Lamed R."/>
            <person name="Zhivin O."/>
            <person name="Bayer E.A."/>
            <person name="Brown S.D."/>
        </authorList>
    </citation>
    <scope>NUCLEOTIDE SEQUENCE [LARGE SCALE GENOMIC DNA]</scope>
    <source>
        <strain evidence="9">DSM 2933</strain>
    </source>
</reference>
<comment type="caution">
    <text evidence="8">The sequence shown here is derived from an EMBL/GenBank/DDBJ whole genome shotgun (WGS) entry which is preliminary data.</text>
</comment>
<keyword evidence="3 6" id="KW-0540">Nuclease</keyword>
<dbReference type="InterPro" id="IPR000999">
    <property type="entry name" value="RNase_III_dom"/>
</dbReference>
<keyword evidence="6" id="KW-0699">rRNA-binding</keyword>
<dbReference type="EMBL" id="LGTC01000001">
    <property type="protein sequence ID" value="KNY29238.1"/>
    <property type="molecule type" value="Genomic_DNA"/>
</dbReference>
<keyword evidence="9" id="KW-1185">Reference proteome</keyword>
<gene>
    <name evidence="6" type="primary">mrnC</name>
    <name evidence="8" type="ORF">Bccel_4512</name>
</gene>